<feature type="domain" description="TH1" evidence="13">
    <location>
        <begin position="1"/>
        <end position="166"/>
    </location>
</feature>
<dbReference type="Pfam" id="PF00069">
    <property type="entry name" value="Pkinase"/>
    <property type="match status" value="1"/>
</dbReference>
<evidence type="ECO:0000313" key="15">
    <source>
        <dbReference type="Proteomes" id="UP001162131"/>
    </source>
</evidence>
<dbReference type="SMART" id="SM00220">
    <property type="entry name" value="S_TKc"/>
    <property type="match status" value="1"/>
</dbReference>
<sequence length="507" mass="58247">MEALDHMNLASDKNFTKLLMPGENLLMTLKVIKFNKRNKAQERTVAITSTGVLNLKNKKIQRRIELTSIGGITRSRNGEEFILHCPNEYDYRFSSPLKDQAVQTITRAFRELSGRGLLIWETNELNLKDLATTKSDKKKGVTRMPASETAVNYQSISGNGEESKENRDRRSRTIFRASNNSGEVSMNDFTILKVIGRGSFGKVMLVQKKDTKEVYAMKSLRKDALLEREQVEHTRTEKLIMQHTNHPFIVKLEYAFTSPDKIYFVMEYMRGGELFFHLKEAKKLAEDRARFYAAEIALALGHLHQQNIVYRDLKPENILMDDLGNVHLTDFGMAKMLGEGGTTQSFVGTPEYLAPEIIACSGHGVTADWWSYGILLYEMLVGIPPFYNQNIQLMYELIQHGDLRFPQRNPLSPAAQDIITKLLEREPRRRLGANGVDEIKSHQFFEGTDWNLLEQKRLPTPFTPKITNQLSTENFDEEFTSEEPVNSVVPEHRLKLVMQNQDQFRDF</sequence>
<keyword evidence="6" id="KW-0418">Kinase</keyword>
<evidence type="ECO:0000256" key="1">
    <source>
        <dbReference type="ARBA" id="ARBA00012513"/>
    </source>
</evidence>
<evidence type="ECO:0000256" key="6">
    <source>
        <dbReference type="ARBA" id="ARBA00022777"/>
    </source>
</evidence>
<dbReference type="Gene3D" id="3.30.200.20">
    <property type="entry name" value="Phosphorylase Kinase, domain 1"/>
    <property type="match status" value="1"/>
</dbReference>
<feature type="binding site" evidence="10">
    <location>
        <position position="218"/>
    </location>
    <ligand>
        <name>ATP</name>
        <dbReference type="ChEBI" id="CHEBI:30616"/>
    </ligand>
</feature>
<dbReference type="InterPro" id="IPR011009">
    <property type="entry name" value="Kinase-like_dom_sf"/>
</dbReference>
<accession>A0AAU9J1H3</accession>
<dbReference type="GO" id="GO:0003774">
    <property type="term" value="F:cytoskeletal motor activity"/>
    <property type="evidence" value="ECO:0007669"/>
    <property type="project" value="InterPro"/>
</dbReference>
<gene>
    <name evidence="14" type="ORF">BSTOLATCC_MIC20676</name>
</gene>
<dbReference type="FunFam" id="3.30.200.20:FF:000048">
    <property type="entry name" value="Non-specific serine/threonine protein kinase"/>
    <property type="match status" value="1"/>
</dbReference>
<dbReference type="InterPro" id="IPR017441">
    <property type="entry name" value="Protein_kinase_ATP_BS"/>
</dbReference>
<dbReference type="Proteomes" id="UP001162131">
    <property type="component" value="Unassembled WGS sequence"/>
</dbReference>
<organism evidence="14 15">
    <name type="scientific">Blepharisma stoltei</name>
    <dbReference type="NCBI Taxonomy" id="1481888"/>
    <lineage>
        <taxon>Eukaryota</taxon>
        <taxon>Sar</taxon>
        <taxon>Alveolata</taxon>
        <taxon>Ciliophora</taxon>
        <taxon>Postciliodesmatophora</taxon>
        <taxon>Heterotrichea</taxon>
        <taxon>Heterotrichida</taxon>
        <taxon>Blepharismidae</taxon>
        <taxon>Blepharisma</taxon>
    </lineage>
</organism>
<keyword evidence="4" id="KW-0808">Transferase</keyword>
<dbReference type="Gene3D" id="1.10.510.10">
    <property type="entry name" value="Transferase(Phosphotransferase) domain 1"/>
    <property type="match status" value="1"/>
</dbReference>
<keyword evidence="3" id="KW-0597">Phosphoprotein</keyword>
<dbReference type="PROSITE" id="PS51757">
    <property type="entry name" value="TH1"/>
    <property type="match status" value="1"/>
</dbReference>
<comment type="caution">
    <text evidence="14">The sequence shown here is derived from an EMBL/GenBank/DDBJ whole genome shotgun (WGS) entry which is preliminary data.</text>
</comment>
<evidence type="ECO:0000259" key="12">
    <source>
        <dbReference type="PROSITE" id="PS51285"/>
    </source>
</evidence>
<feature type="domain" description="Protein kinase" evidence="11">
    <location>
        <begin position="189"/>
        <end position="445"/>
    </location>
</feature>
<comment type="catalytic activity">
    <reaction evidence="8">
        <text>L-threonyl-[protein] + ATP = O-phospho-L-threonyl-[protein] + ADP + H(+)</text>
        <dbReference type="Rhea" id="RHEA:46608"/>
        <dbReference type="Rhea" id="RHEA-COMP:11060"/>
        <dbReference type="Rhea" id="RHEA-COMP:11605"/>
        <dbReference type="ChEBI" id="CHEBI:15378"/>
        <dbReference type="ChEBI" id="CHEBI:30013"/>
        <dbReference type="ChEBI" id="CHEBI:30616"/>
        <dbReference type="ChEBI" id="CHEBI:61977"/>
        <dbReference type="ChEBI" id="CHEBI:456216"/>
        <dbReference type="EC" id="2.7.11.1"/>
    </reaction>
</comment>
<dbReference type="Pfam" id="PF06017">
    <property type="entry name" value="Myosin_TH1"/>
    <property type="match status" value="1"/>
</dbReference>
<dbReference type="InterPro" id="IPR017892">
    <property type="entry name" value="Pkinase_C"/>
</dbReference>
<evidence type="ECO:0000259" key="13">
    <source>
        <dbReference type="PROSITE" id="PS51757"/>
    </source>
</evidence>
<dbReference type="CDD" id="cd05123">
    <property type="entry name" value="STKc_AGC"/>
    <property type="match status" value="1"/>
</dbReference>
<evidence type="ECO:0000256" key="9">
    <source>
        <dbReference type="ARBA" id="ARBA00048679"/>
    </source>
</evidence>
<dbReference type="InterPro" id="IPR045270">
    <property type="entry name" value="STKc_AGC"/>
</dbReference>
<keyword evidence="15" id="KW-1185">Reference proteome</keyword>
<dbReference type="PROSITE" id="PS00108">
    <property type="entry name" value="PROTEIN_KINASE_ST"/>
    <property type="match status" value="1"/>
</dbReference>
<dbReference type="SMART" id="SM00133">
    <property type="entry name" value="S_TK_X"/>
    <property type="match status" value="1"/>
</dbReference>
<proteinExistence type="predicted"/>
<dbReference type="GO" id="GO:0004674">
    <property type="term" value="F:protein serine/threonine kinase activity"/>
    <property type="evidence" value="ECO:0007669"/>
    <property type="project" value="UniProtKB-KW"/>
</dbReference>
<dbReference type="InterPro" id="IPR000961">
    <property type="entry name" value="AGC-kinase_C"/>
</dbReference>
<feature type="domain" description="AGC-kinase C-terminal" evidence="12">
    <location>
        <begin position="446"/>
        <end position="507"/>
    </location>
</feature>
<evidence type="ECO:0000256" key="7">
    <source>
        <dbReference type="ARBA" id="ARBA00022840"/>
    </source>
</evidence>
<evidence type="ECO:0000313" key="14">
    <source>
        <dbReference type="EMBL" id="CAG9318196.1"/>
    </source>
</evidence>
<dbReference type="GO" id="GO:0005524">
    <property type="term" value="F:ATP binding"/>
    <property type="evidence" value="ECO:0007669"/>
    <property type="project" value="UniProtKB-UniRule"/>
</dbReference>
<protein>
    <recommendedName>
        <fullName evidence="1">non-specific serine/threonine protein kinase</fullName>
        <ecNumber evidence="1">2.7.11.1</ecNumber>
    </recommendedName>
</protein>
<evidence type="ECO:0000256" key="3">
    <source>
        <dbReference type="ARBA" id="ARBA00022553"/>
    </source>
</evidence>
<dbReference type="PROSITE" id="PS51285">
    <property type="entry name" value="AGC_KINASE_CTER"/>
    <property type="match status" value="1"/>
</dbReference>
<dbReference type="Pfam" id="PF00433">
    <property type="entry name" value="Pkinase_C"/>
    <property type="match status" value="1"/>
</dbReference>
<evidence type="ECO:0000256" key="2">
    <source>
        <dbReference type="ARBA" id="ARBA00022527"/>
    </source>
</evidence>
<dbReference type="EC" id="2.7.11.1" evidence="1"/>
<keyword evidence="2" id="KW-0723">Serine/threonine-protein kinase</keyword>
<dbReference type="PANTHER" id="PTHR24351">
    <property type="entry name" value="RIBOSOMAL PROTEIN S6 KINASE"/>
    <property type="match status" value="1"/>
</dbReference>
<dbReference type="AlphaFoldDB" id="A0AAU9J1H3"/>
<dbReference type="EMBL" id="CAJZBQ010000020">
    <property type="protein sequence ID" value="CAG9318196.1"/>
    <property type="molecule type" value="Genomic_DNA"/>
</dbReference>
<dbReference type="SUPFAM" id="SSF56112">
    <property type="entry name" value="Protein kinase-like (PK-like)"/>
    <property type="match status" value="1"/>
</dbReference>
<name>A0AAU9J1H3_9CILI</name>
<keyword evidence="7 10" id="KW-0067">ATP-binding</keyword>
<dbReference type="InterPro" id="IPR000719">
    <property type="entry name" value="Prot_kinase_dom"/>
</dbReference>
<dbReference type="FunFam" id="1.10.510.10:FF:000008">
    <property type="entry name" value="Non-specific serine/threonine protein kinase"/>
    <property type="match status" value="1"/>
</dbReference>
<dbReference type="InterPro" id="IPR008271">
    <property type="entry name" value="Ser/Thr_kinase_AS"/>
</dbReference>
<comment type="catalytic activity">
    <reaction evidence="9">
        <text>L-seryl-[protein] + ATP = O-phospho-L-seryl-[protein] + ADP + H(+)</text>
        <dbReference type="Rhea" id="RHEA:17989"/>
        <dbReference type="Rhea" id="RHEA-COMP:9863"/>
        <dbReference type="Rhea" id="RHEA-COMP:11604"/>
        <dbReference type="ChEBI" id="CHEBI:15378"/>
        <dbReference type="ChEBI" id="CHEBI:29999"/>
        <dbReference type="ChEBI" id="CHEBI:30616"/>
        <dbReference type="ChEBI" id="CHEBI:83421"/>
        <dbReference type="ChEBI" id="CHEBI:456216"/>
        <dbReference type="EC" id="2.7.11.1"/>
    </reaction>
</comment>
<dbReference type="PROSITE" id="PS00107">
    <property type="entry name" value="PROTEIN_KINASE_ATP"/>
    <property type="match status" value="1"/>
</dbReference>
<evidence type="ECO:0000259" key="11">
    <source>
        <dbReference type="PROSITE" id="PS50011"/>
    </source>
</evidence>
<evidence type="ECO:0000256" key="4">
    <source>
        <dbReference type="ARBA" id="ARBA00022679"/>
    </source>
</evidence>
<dbReference type="GO" id="GO:0016459">
    <property type="term" value="C:myosin complex"/>
    <property type="evidence" value="ECO:0007669"/>
    <property type="project" value="InterPro"/>
</dbReference>
<dbReference type="InterPro" id="IPR010926">
    <property type="entry name" value="Myosin_TH1"/>
</dbReference>
<evidence type="ECO:0000256" key="5">
    <source>
        <dbReference type="ARBA" id="ARBA00022741"/>
    </source>
</evidence>
<keyword evidence="5 10" id="KW-0547">Nucleotide-binding</keyword>
<reference evidence="14" key="1">
    <citation type="submission" date="2021-09" db="EMBL/GenBank/DDBJ databases">
        <authorList>
            <consortium name="AG Swart"/>
            <person name="Singh M."/>
            <person name="Singh A."/>
            <person name="Seah K."/>
            <person name="Emmerich C."/>
        </authorList>
    </citation>
    <scope>NUCLEOTIDE SEQUENCE</scope>
    <source>
        <strain evidence="14">ATCC30299</strain>
    </source>
</reference>
<evidence type="ECO:0000256" key="8">
    <source>
        <dbReference type="ARBA" id="ARBA00047899"/>
    </source>
</evidence>
<dbReference type="PROSITE" id="PS50011">
    <property type="entry name" value="PROTEIN_KINASE_DOM"/>
    <property type="match status" value="1"/>
</dbReference>
<evidence type="ECO:0000256" key="10">
    <source>
        <dbReference type="PROSITE-ProRule" id="PRU10141"/>
    </source>
</evidence>